<dbReference type="Gene3D" id="3.30.565.10">
    <property type="entry name" value="Histidine kinase-like ATPase, C-terminal domain"/>
    <property type="match status" value="1"/>
</dbReference>
<dbReference type="PANTHER" id="PTHR43711">
    <property type="entry name" value="TWO-COMPONENT HISTIDINE KINASE"/>
    <property type="match status" value="1"/>
</dbReference>
<feature type="region of interest" description="Disordered" evidence="8">
    <location>
        <begin position="643"/>
        <end position="678"/>
    </location>
</feature>
<dbReference type="EMBL" id="CP040819">
    <property type="protein sequence ID" value="QDL93806.1"/>
    <property type="molecule type" value="Genomic_DNA"/>
</dbReference>
<keyword evidence="9" id="KW-1133">Transmembrane helix</keyword>
<accession>A0A5B8FY14</accession>
<proteinExistence type="predicted"/>
<dbReference type="Gene3D" id="1.10.287.130">
    <property type="match status" value="1"/>
</dbReference>
<dbReference type="PANTHER" id="PTHR43711:SF1">
    <property type="entry name" value="HISTIDINE KINASE 1"/>
    <property type="match status" value="1"/>
</dbReference>
<dbReference type="AlphaFoldDB" id="A0A5B8FY14"/>
<dbReference type="InterPro" id="IPR036097">
    <property type="entry name" value="HisK_dim/P_sf"/>
</dbReference>
<keyword evidence="9" id="KW-0472">Membrane</keyword>
<dbReference type="PROSITE" id="PS50109">
    <property type="entry name" value="HIS_KIN"/>
    <property type="match status" value="1"/>
</dbReference>
<name>A0A5B8FY14_9RHOB</name>
<dbReference type="GO" id="GO:0016020">
    <property type="term" value="C:membrane"/>
    <property type="evidence" value="ECO:0007669"/>
    <property type="project" value="UniProtKB-SubCell"/>
</dbReference>
<evidence type="ECO:0000256" key="2">
    <source>
        <dbReference type="ARBA" id="ARBA00004370"/>
    </source>
</evidence>
<evidence type="ECO:0000256" key="9">
    <source>
        <dbReference type="SAM" id="Phobius"/>
    </source>
</evidence>
<feature type="compositionally biased region" description="Low complexity" evidence="8">
    <location>
        <begin position="665"/>
        <end position="678"/>
    </location>
</feature>
<feature type="domain" description="HAMP" evidence="11">
    <location>
        <begin position="339"/>
        <end position="390"/>
    </location>
</feature>
<evidence type="ECO:0000259" key="11">
    <source>
        <dbReference type="PROSITE" id="PS50885"/>
    </source>
</evidence>
<feature type="transmembrane region" description="Helical" evidence="9">
    <location>
        <begin position="138"/>
        <end position="161"/>
    </location>
</feature>
<evidence type="ECO:0000313" key="13">
    <source>
        <dbReference type="Proteomes" id="UP000305888"/>
    </source>
</evidence>
<dbReference type="SMART" id="SM00388">
    <property type="entry name" value="HisKA"/>
    <property type="match status" value="1"/>
</dbReference>
<dbReference type="SMART" id="SM00387">
    <property type="entry name" value="HATPase_c"/>
    <property type="match status" value="1"/>
</dbReference>
<feature type="domain" description="Histidine kinase" evidence="10">
    <location>
        <begin position="430"/>
        <end position="647"/>
    </location>
</feature>
<dbReference type="KEGG" id="ppru:FDP22_18115"/>
<dbReference type="GO" id="GO:0000155">
    <property type="term" value="F:phosphorelay sensor kinase activity"/>
    <property type="evidence" value="ECO:0007669"/>
    <property type="project" value="InterPro"/>
</dbReference>
<evidence type="ECO:0000256" key="1">
    <source>
        <dbReference type="ARBA" id="ARBA00000085"/>
    </source>
</evidence>
<keyword evidence="13" id="KW-1185">Reference proteome</keyword>
<dbReference type="SUPFAM" id="SSF55874">
    <property type="entry name" value="ATPase domain of HSP90 chaperone/DNA topoisomerase II/histidine kinase"/>
    <property type="match status" value="1"/>
</dbReference>
<protein>
    <recommendedName>
        <fullName evidence="3">histidine kinase</fullName>
        <ecNumber evidence="3">2.7.13.3</ecNumber>
    </recommendedName>
</protein>
<evidence type="ECO:0000256" key="4">
    <source>
        <dbReference type="ARBA" id="ARBA00022553"/>
    </source>
</evidence>
<feature type="transmembrane region" description="Helical" evidence="9">
    <location>
        <begin position="318"/>
        <end position="337"/>
    </location>
</feature>
<evidence type="ECO:0000256" key="5">
    <source>
        <dbReference type="ARBA" id="ARBA00022679"/>
    </source>
</evidence>
<keyword evidence="9" id="KW-0812">Transmembrane</keyword>
<keyword evidence="4" id="KW-0597">Phosphoprotein</keyword>
<dbReference type="SUPFAM" id="SSF47384">
    <property type="entry name" value="Homodimeric domain of signal transducing histidine kinase"/>
    <property type="match status" value="1"/>
</dbReference>
<comment type="catalytic activity">
    <reaction evidence="1">
        <text>ATP + protein L-histidine = ADP + protein N-phospho-L-histidine.</text>
        <dbReference type="EC" id="2.7.13.3"/>
    </reaction>
</comment>
<keyword evidence="7" id="KW-0902">Two-component regulatory system</keyword>
<dbReference type="PRINTS" id="PR00344">
    <property type="entry name" value="BCTRLSENSOR"/>
</dbReference>
<dbReference type="Pfam" id="PF02518">
    <property type="entry name" value="HATPase_c"/>
    <property type="match status" value="1"/>
</dbReference>
<evidence type="ECO:0000256" key="8">
    <source>
        <dbReference type="SAM" id="MobiDB-lite"/>
    </source>
</evidence>
<dbReference type="InterPro" id="IPR003660">
    <property type="entry name" value="HAMP_dom"/>
</dbReference>
<dbReference type="EC" id="2.7.13.3" evidence="3"/>
<keyword evidence="6 12" id="KW-0418">Kinase</keyword>
<geneLocation type="plasmid" evidence="13">
    <name>pd4m1a</name>
</geneLocation>
<comment type="subcellular location">
    <subcellularLocation>
        <location evidence="2">Membrane</location>
    </subcellularLocation>
</comment>
<reference evidence="12 13" key="1">
    <citation type="submission" date="2019-06" db="EMBL/GenBank/DDBJ databases">
        <title>Genome sequence of Rhodobacteraceae bacterium D4M1.</title>
        <authorList>
            <person name="Cao J."/>
        </authorList>
    </citation>
    <scope>NUCLEOTIDE SEQUENCE [LARGE SCALE GENOMIC DNA]</scope>
    <source>
        <strain evidence="12 13">D4M1</strain>
        <plasmid evidence="13">pd4m1a</plasmid>
    </source>
</reference>
<dbReference type="CDD" id="cd00082">
    <property type="entry name" value="HisKA"/>
    <property type="match status" value="1"/>
</dbReference>
<dbReference type="InterPro" id="IPR003661">
    <property type="entry name" value="HisK_dim/P_dom"/>
</dbReference>
<feature type="compositionally biased region" description="Polar residues" evidence="8">
    <location>
        <begin position="30"/>
        <end position="41"/>
    </location>
</feature>
<dbReference type="OrthoDB" id="9809766at2"/>
<organism evidence="12 13">
    <name type="scientific">Paroceanicella profunda</name>
    <dbReference type="NCBI Taxonomy" id="2579971"/>
    <lineage>
        <taxon>Bacteria</taxon>
        <taxon>Pseudomonadati</taxon>
        <taxon>Pseudomonadota</taxon>
        <taxon>Alphaproteobacteria</taxon>
        <taxon>Rhodobacterales</taxon>
        <taxon>Paracoccaceae</taxon>
        <taxon>Paroceanicella</taxon>
    </lineage>
</organism>
<keyword evidence="12" id="KW-0614">Plasmid</keyword>
<keyword evidence="5" id="KW-0808">Transferase</keyword>
<evidence type="ECO:0000256" key="7">
    <source>
        <dbReference type="ARBA" id="ARBA00023012"/>
    </source>
</evidence>
<sequence>MLMRAWPGAKGVRRMEPTTRSPSSAASPSDNPATIAQSSARCAQPTARDRATAPASRASVIATRRMSAGAGCGLVRCLCMHSVSVRSGAHHRGKARRCQEARCRRPLPRAPISCSLVGKRGGNRPMHRRWRLSLRMRLVAAAGLIALAALAGAGLATWGVGRIGALIAEDKAAEARLDALATLSARVGEFAVVAVEGLTVDTPEEERRTRLATRSAIVDAAFARVAAGLDADVAAGRTEIEQMRRASRSIGLARMRATFAALTRDVADTGDSDALRSQLDGFATRFSPLLNQAIEEDRRARDDVGREIGALGARLRRLALAAAVVAAAALAGFYILLVRPLSLRLERVAGAAAAIGRSDARVLPPDRRDELGHVLAQINRAAARVRRSRAAVDRDTARLESLVSARTAELSAANARLERVDVERRRFFADVGHELRTPLSVILAEADIGAAEGPLPEEEARAGFRLIGQRARRLARRIDDLLRIARSESGRIDLEHVPFDLGAALADAMEDARPVARRGGVTIDADIAATLRVEGDRDWLRQVVAGVLDNAVRHAPRGSTITVAAAPRDDRMVATITDRGEGVPMADQQRIFERHARGADARAGTGFGVGLALARWVMEQHRGEIRLDSPVRDGRGTRVTLALPRAGETAGRETEAAEREGAGPGAAERGAPAGEAGP</sequence>
<dbReference type="InterPro" id="IPR003594">
    <property type="entry name" value="HATPase_dom"/>
</dbReference>
<dbReference type="InterPro" id="IPR005467">
    <property type="entry name" value="His_kinase_dom"/>
</dbReference>
<dbReference type="Gene3D" id="6.10.340.10">
    <property type="match status" value="1"/>
</dbReference>
<dbReference type="Pfam" id="PF00512">
    <property type="entry name" value="HisKA"/>
    <property type="match status" value="1"/>
</dbReference>
<evidence type="ECO:0000313" key="12">
    <source>
        <dbReference type="EMBL" id="QDL93806.1"/>
    </source>
</evidence>
<dbReference type="InterPro" id="IPR036890">
    <property type="entry name" value="HATPase_C_sf"/>
</dbReference>
<dbReference type="InterPro" id="IPR004358">
    <property type="entry name" value="Sig_transdc_His_kin-like_C"/>
</dbReference>
<dbReference type="Proteomes" id="UP000305888">
    <property type="component" value="Plasmid pD4M1A"/>
</dbReference>
<feature type="compositionally biased region" description="Basic and acidic residues" evidence="8">
    <location>
        <begin position="650"/>
        <end position="661"/>
    </location>
</feature>
<evidence type="ECO:0000259" key="10">
    <source>
        <dbReference type="PROSITE" id="PS50109"/>
    </source>
</evidence>
<dbReference type="PROSITE" id="PS50885">
    <property type="entry name" value="HAMP"/>
    <property type="match status" value="1"/>
</dbReference>
<evidence type="ECO:0000256" key="3">
    <source>
        <dbReference type="ARBA" id="ARBA00012438"/>
    </source>
</evidence>
<evidence type="ECO:0000256" key="6">
    <source>
        <dbReference type="ARBA" id="ARBA00022777"/>
    </source>
</evidence>
<dbReference type="InterPro" id="IPR050736">
    <property type="entry name" value="Sensor_HK_Regulatory"/>
</dbReference>
<gene>
    <name evidence="12" type="ORF">FDP22_18115</name>
</gene>
<feature type="region of interest" description="Disordered" evidence="8">
    <location>
        <begin position="1"/>
        <end position="58"/>
    </location>
</feature>